<organism evidence="1 2">
    <name type="scientific">Bradyrhizobium jicamae</name>
    <dbReference type="NCBI Taxonomy" id="280332"/>
    <lineage>
        <taxon>Bacteria</taxon>
        <taxon>Pseudomonadati</taxon>
        <taxon>Pseudomonadota</taxon>
        <taxon>Alphaproteobacteria</taxon>
        <taxon>Hyphomicrobiales</taxon>
        <taxon>Nitrobacteraceae</taxon>
        <taxon>Bradyrhizobium</taxon>
    </lineage>
</organism>
<accession>A0A0R3KMI0</accession>
<dbReference type="RefSeq" id="WP_057839503.1">
    <property type="nucleotide sequence ID" value="NZ_LLXZ01000194.1"/>
</dbReference>
<dbReference type="PANTHER" id="PTHR39328:SF1">
    <property type="entry name" value="BLL2871 PROTEIN"/>
    <property type="match status" value="1"/>
</dbReference>
<dbReference type="SUPFAM" id="SSF56235">
    <property type="entry name" value="N-terminal nucleophile aminohydrolases (Ntn hydrolases)"/>
    <property type="match status" value="1"/>
</dbReference>
<dbReference type="Pfam" id="PF06267">
    <property type="entry name" value="DUF1028"/>
    <property type="match status" value="1"/>
</dbReference>
<dbReference type="Proteomes" id="UP000050863">
    <property type="component" value="Unassembled WGS sequence"/>
</dbReference>
<name>A0A0R3KMI0_9BRAD</name>
<sequence length="236" mass="25375">MTWSIIARDPLTGQIGIAVATRFFAVGARVPHIAPGIGGIATQALVNPYYGIDGVKLLHEGRSPREVIDTLIAIDDGREARQLHVMDIKGRIATHTGRECIDWCGHIQGDGFSLAGNMLAGAAVLDDTAKAYAANATLPFAQRLIAAMKAGEAAGGDKRGKQSAALLIHSEEEWSDLDLRVDDHTDPLAELERLEQVSRERWVHFRPFLPTRKNPAGITDRAVIDASVQAATTGKA</sequence>
<dbReference type="EMBL" id="LLXZ01000194">
    <property type="protein sequence ID" value="KRQ96904.1"/>
    <property type="molecule type" value="Genomic_DNA"/>
</dbReference>
<evidence type="ECO:0000313" key="1">
    <source>
        <dbReference type="EMBL" id="KRQ96904.1"/>
    </source>
</evidence>
<reference evidence="1 2" key="1">
    <citation type="submission" date="2014-03" db="EMBL/GenBank/DDBJ databases">
        <title>Bradyrhizobium valentinum sp. nov., isolated from effective nodules of Lupinus mariae-josephae, a lupine endemic of basic-lime soils in Eastern Spain.</title>
        <authorList>
            <person name="Duran D."/>
            <person name="Rey L."/>
            <person name="Navarro A."/>
            <person name="Busquets A."/>
            <person name="Imperial J."/>
            <person name="Ruiz-Argueso T."/>
        </authorList>
    </citation>
    <scope>NUCLEOTIDE SEQUENCE [LARGE SCALE GENOMIC DNA]</scope>
    <source>
        <strain evidence="1 2">PAC68</strain>
    </source>
</reference>
<dbReference type="OrthoDB" id="9790012at2"/>
<proteinExistence type="predicted"/>
<dbReference type="InterPro" id="IPR029055">
    <property type="entry name" value="Ntn_hydrolases_N"/>
</dbReference>
<dbReference type="AlphaFoldDB" id="A0A0R3KMI0"/>
<gene>
    <name evidence="1" type="ORF">CQ12_12640</name>
</gene>
<dbReference type="InterPro" id="IPR010430">
    <property type="entry name" value="DUF1028"/>
</dbReference>
<comment type="caution">
    <text evidence="1">The sequence shown here is derived from an EMBL/GenBank/DDBJ whole genome shotgun (WGS) entry which is preliminary data.</text>
</comment>
<dbReference type="PANTHER" id="PTHR39328">
    <property type="entry name" value="BLL2871 PROTEIN"/>
    <property type="match status" value="1"/>
</dbReference>
<dbReference type="STRING" id="280332.CQ12_12640"/>
<dbReference type="Gene3D" id="3.60.20.10">
    <property type="entry name" value="Glutamine Phosphoribosylpyrophosphate, subunit 1, domain 1"/>
    <property type="match status" value="1"/>
</dbReference>
<evidence type="ECO:0000313" key="2">
    <source>
        <dbReference type="Proteomes" id="UP000050863"/>
    </source>
</evidence>
<protein>
    <submittedName>
        <fullName evidence="1">Pilus assembly protein</fullName>
    </submittedName>
</protein>
<keyword evidence="2" id="KW-1185">Reference proteome</keyword>